<evidence type="ECO:0000256" key="6">
    <source>
        <dbReference type="ARBA" id="ARBA00022963"/>
    </source>
</evidence>
<dbReference type="CDD" id="cd01837">
    <property type="entry name" value="SGNH_plant_lipase_like"/>
    <property type="match status" value="1"/>
</dbReference>
<feature type="transmembrane region" description="Helical" evidence="8">
    <location>
        <begin position="6"/>
        <end position="36"/>
    </location>
</feature>
<dbReference type="InterPro" id="IPR001087">
    <property type="entry name" value="GDSL"/>
</dbReference>
<dbReference type="GO" id="GO:0005576">
    <property type="term" value="C:extracellular region"/>
    <property type="evidence" value="ECO:0007669"/>
    <property type="project" value="UniProtKB-SubCell"/>
</dbReference>
<dbReference type="GO" id="GO:0016042">
    <property type="term" value="P:lipid catabolic process"/>
    <property type="evidence" value="ECO:0007669"/>
    <property type="project" value="UniProtKB-KW"/>
</dbReference>
<keyword evidence="10" id="KW-1185">Reference proteome</keyword>
<comment type="subcellular location">
    <subcellularLocation>
        <location evidence="1">Secreted</location>
    </subcellularLocation>
</comment>
<keyword evidence="3" id="KW-0964">Secreted</keyword>
<dbReference type="AlphaFoldDB" id="A0AAD6Q7R6"/>
<dbReference type="InterPro" id="IPR036514">
    <property type="entry name" value="SGNH_hydro_sf"/>
</dbReference>
<proteinExistence type="inferred from homology"/>
<protein>
    <recommendedName>
        <fullName evidence="11">GDSL esterase/lipase</fullName>
    </recommendedName>
</protein>
<evidence type="ECO:0000256" key="5">
    <source>
        <dbReference type="ARBA" id="ARBA00022801"/>
    </source>
</evidence>
<keyword evidence="5" id="KW-0378">Hydrolase</keyword>
<dbReference type="EMBL" id="JAQIZT010000010">
    <property type="protein sequence ID" value="KAJ6982329.1"/>
    <property type="molecule type" value="Genomic_DNA"/>
</dbReference>
<feature type="transmembrane region" description="Helical" evidence="8">
    <location>
        <begin position="57"/>
        <end position="76"/>
    </location>
</feature>
<evidence type="ECO:0000313" key="9">
    <source>
        <dbReference type="EMBL" id="KAJ6982329.1"/>
    </source>
</evidence>
<evidence type="ECO:0000313" key="10">
    <source>
        <dbReference type="Proteomes" id="UP001164929"/>
    </source>
</evidence>
<evidence type="ECO:0000256" key="8">
    <source>
        <dbReference type="SAM" id="Phobius"/>
    </source>
</evidence>
<keyword evidence="8" id="KW-1133">Transmembrane helix</keyword>
<keyword evidence="4" id="KW-0732">Signal</keyword>
<dbReference type="Gene3D" id="3.40.50.1110">
    <property type="entry name" value="SGNH hydrolase"/>
    <property type="match status" value="1"/>
</dbReference>
<accession>A0AAD6Q7R6</accession>
<evidence type="ECO:0000256" key="7">
    <source>
        <dbReference type="ARBA" id="ARBA00023098"/>
    </source>
</evidence>
<reference evidence="9" key="1">
    <citation type="journal article" date="2023" name="Mol. Ecol. Resour.">
        <title>Chromosome-level genome assembly of a triploid poplar Populus alba 'Berolinensis'.</title>
        <authorList>
            <person name="Chen S."/>
            <person name="Yu Y."/>
            <person name="Wang X."/>
            <person name="Wang S."/>
            <person name="Zhang T."/>
            <person name="Zhou Y."/>
            <person name="He R."/>
            <person name="Meng N."/>
            <person name="Wang Y."/>
            <person name="Liu W."/>
            <person name="Liu Z."/>
            <person name="Liu J."/>
            <person name="Guo Q."/>
            <person name="Huang H."/>
            <person name="Sederoff R.R."/>
            <person name="Wang G."/>
            <person name="Qu G."/>
            <person name="Chen S."/>
        </authorList>
    </citation>
    <scope>NUCLEOTIDE SEQUENCE</scope>
    <source>
        <strain evidence="9">SC-2020</strain>
    </source>
</reference>
<comment type="caution">
    <text evidence="9">The sequence shown here is derived from an EMBL/GenBank/DDBJ whole genome shotgun (WGS) entry which is preliminary data.</text>
</comment>
<evidence type="ECO:0000256" key="3">
    <source>
        <dbReference type="ARBA" id="ARBA00022525"/>
    </source>
</evidence>
<dbReference type="PANTHER" id="PTHR45650">
    <property type="entry name" value="GDSL-LIKE LIPASE/ACYLHYDROLASE-RELATED"/>
    <property type="match status" value="1"/>
</dbReference>
<evidence type="ECO:0000256" key="1">
    <source>
        <dbReference type="ARBA" id="ARBA00004613"/>
    </source>
</evidence>
<dbReference type="PANTHER" id="PTHR45650:SF14">
    <property type="entry name" value="GDSL ESTERASE_LIPASE 7-LIKE"/>
    <property type="match status" value="1"/>
</dbReference>
<keyword evidence="8" id="KW-0472">Membrane</keyword>
<keyword evidence="7" id="KW-0443">Lipid metabolism</keyword>
<name>A0AAD6Q7R6_9ROSI</name>
<dbReference type="InterPro" id="IPR051238">
    <property type="entry name" value="GDSL_esterase/lipase"/>
</dbReference>
<evidence type="ECO:0000256" key="4">
    <source>
        <dbReference type="ARBA" id="ARBA00022729"/>
    </source>
</evidence>
<dbReference type="GO" id="GO:0016788">
    <property type="term" value="F:hydrolase activity, acting on ester bonds"/>
    <property type="evidence" value="ECO:0007669"/>
    <property type="project" value="InterPro"/>
</dbReference>
<dbReference type="Proteomes" id="UP001164929">
    <property type="component" value="Chromosome 10"/>
</dbReference>
<sequence length="403" mass="44907">MKGVHLAIFVVLILALFAALGSIIFVLLQRCLVYIFHSKLIYIYIMRVFSLRSMVKALILCSVSVSLLLLFQLFSICDNAKNTKLVPALYIFGDSTVDAGNNNNLSTTARAISLPYGIDFNHTATGRFTNGLTVPDYFARFLGLPFAPPYMNLSELERRTTTTGLNFASASSGILPETGSFTGSPLTLDNQTDLFKITAKTLDVQNIKVHLAKSIFFISVGSNDYIMNYRNIASKTNKLFSPDYFAKFLAEELVKRLKKLYLIGARKFVVTGLGPVGCIPAIAKSTPHEGDCAESFNQALLSYNKELFMKLSKLQSQLYGSFFVHTDTFKFLHELKENKEKYGITDTQNACWDGKHDPCAVRDRYIYFDSAHPSQITNSIFAARCFSESSICTPMNVMQLVSA</sequence>
<comment type="similarity">
    <text evidence="2">Belongs to the 'GDSL' lipolytic enzyme family.</text>
</comment>
<keyword evidence="6" id="KW-0442">Lipid degradation</keyword>
<dbReference type="Pfam" id="PF00657">
    <property type="entry name" value="Lipase_GDSL"/>
    <property type="match status" value="1"/>
</dbReference>
<evidence type="ECO:0000256" key="2">
    <source>
        <dbReference type="ARBA" id="ARBA00008668"/>
    </source>
</evidence>
<dbReference type="InterPro" id="IPR035669">
    <property type="entry name" value="SGNH_plant_lipase-like"/>
</dbReference>
<evidence type="ECO:0008006" key="11">
    <source>
        <dbReference type="Google" id="ProtNLM"/>
    </source>
</evidence>
<organism evidence="9 10">
    <name type="scientific">Populus alba x Populus x berolinensis</name>
    <dbReference type="NCBI Taxonomy" id="444605"/>
    <lineage>
        <taxon>Eukaryota</taxon>
        <taxon>Viridiplantae</taxon>
        <taxon>Streptophyta</taxon>
        <taxon>Embryophyta</taxon>
        <taxon>Tracheophyta</taxon>
        <taxon>Spermatophyta</taxon>
        <taxon>Magnoliopsida</taxon>
        <taxon>eudicotyledons</taxon>
        <taxon>Gunneridae</taxon>
        <taxon>Pentapetalae</taxon>
        <taxon>rosids</taxon>
        <taxon>fabids</taxon>
        <taxon>Malpighiales</taxon>
        <taxon>Salicaceae</taxon>
        <taxon>Saliceae</taxon>
        <taxon>Populus</taxon>
    </lineage>
</organism>
<gene>
    <name evidence="9" type="ORF">NC653_025437</name>
</gene>
<keyword evidence="8" id="KW-0812">Transmembrane</keyword>